<reference evidence="1" key="1">
    <citation type="submission" date="2016-05" db="EMBL/GenBank/DDBJ databases">
        <authorList>
            <person name="Lavstsen T."/>
            <person name="Jespersen J.S."/>
        </authorList>
    </citation>
    <scope>NUCLEOTIDE SEQUENCE [LARGE SCALE GENOMIC DNA]</scope>
</reference>
<dbReference type="EMBL" id="FLRE01000163">
    <property type="protein sequence ID" value="SBT42134.1"/>
    <property type="molecule type" value="Genomic_DNA"/>
</dbReference>
<evidence type="ECO:0000313" key="3">
    <source>
        <dbReference type="Proteomes" id="UP000078550"/>
    </source>
</evidence>
<dbReference type="EMBL" id="FLRD01000120">
    <property type="protein sequence ID" value="SBT41730.1"/>
    <property type="molecule type" value="Genomic_DNA"/>
</dbReference>
<name>A0A1A8ZD30_PLAOA</name>
<keyword evidence="4" id="KW-1185">Reference proteome</keyword>
<evidence type="ECO:0000313" key="2">
    <source>
        <dbReference type="EMBL" id="SBT42134.1"/>
    </source>
</evidence>
<dbReference type="Proteomes" id="UP000078555">
    <property type="component" value="Unassembled WGS sequence"/>
</dbReference>
<dbReference type="Proteomes" id="UP000078550">
    <property type="component" value="Unassembled WGS sequence"/>
</dbReference>
<organism evidence="1 4">
    <name type="scientific">Plasmodium ovale wallikeri</name>
    <dbReference type="NCBI Taxonomy" id="864142"/>
    <lineage>
        <taxon>Eukaryota</taxon>
        <taxon>Sar</taxon>
        <taxon>Alveolata</taxon>
        <taxon>Apicomplexa</taxon>
        <taxon>Aconoidasida</taxon>
        <taxon>Haemosporida</taxon>
        <taxon>Plasmodiidae</taxon>
        <taxon>Plasmodium</taxon>
        <taxon>Plasmodium (Plasmodium)</taxon>
    </lineage>
</organism>
<proteinExistence type="predicted"/>
<sequence>MCKKKKGNITKDNLKNKDNFHEHLYRQKGNVAKDNLKNKYNLKDHLCRPKERRNGSQLKIVIARRRKRELLSFLKMRVEGPEVTQLQQ</sequence>
<protein>
    <submittedName>
        <fullName evidence="1">Uncharacterized protein</fullName>
    </submittedName>
</protein>
<gene>
    <name evidence="1" type="ORF">POVWA1_044640</name>
    <name evidence="2" type="ORF">POVWA2_043230</name>
</gene>
<accession>A0A1A8ZD30</accession>
<evidence type="ECO:0000313" key="1">
    <source>
        <dbReference type="EMBL" id="SBT41730.1"/>
    </source>
</evidence>
<reference evidence="3 4" key="2">
    <citation type="submission" date="2016-05" db="EMBL/GenBank/DDBJ databases">
        <authorList>
            <person name="Naeem Raeece"/>
        </authorList>
    </citation>
    <scope>NUCLEOTIDE SEQUENCE [LARGE SCALE GENOMIC DNA]</scope>
</reference>
<dbReference type="AlphaFoldDB" id="A0A1A8ZD30"/>
<evidence type="ECO:0000313" key="4">
    <source>
        <dbReference type="Proteomes" id="UP000078555"/>
    </source>
</evidence>